<protein>
    <recommendedName>
        <fullName evidence="3">GrpB family protein</fullName>
    </recommendedName>
</protein>
<accession>A0ABQ4D4X1</accession>
<dbReference type="Gene3D" id="3.30.460.10">
    <property type="entry name" value="Beta Polymerase, domain 2"/>
    <property type="match status" value="1"/>
</dbReference>
<keyword evidence="2" id="KW-1185">Reference proteome</keyword>
<dbReference type="SUPFAM" id="SSF81301">
    <property type="entry name" value="Nucleotidyltransferase"/>
    <property type="match status" value="1"/>
</dbReference>
<proteinExistence type="predicted"/>
<evidence type="ECO:0000313" key="1">
    <source>
        <dbReference type="EMBL" id="GIF78581.1"/>
    </source>
</evidence>
<dbReference type="Pfam" id="PF04229">
    <property type="entry name" value="GrpB"/>
    <property type="match status" value="1"/>
</dbReference>
<dbReference type="PANTHER" id="PTHR34822:SF1">
    <property type="entry name" value="GRPB FAMILY PROTEIN"/>
    <property type="match status" value="1"/>
</dbReference>
<comment type="caution">
    <text evidence="1">The sequence shown here is derived from an EMBL/GenBank/DDBJ whole genome shotgun (WGS) entry which is preliminary data.</text>
</comment>
<dbReference type="EMBL" id="BONE01000165">
    <property type="protein sequence ID" value="GIF78581.1"/>
    <property type="molecule type" value="Genomic_DNA"/>
</dbReference>
<dbReference type="InterPro" id="IPR007344">
    <property type="entry name" value="GrpB/CoaE"/>
</dbReference>
<dbReference type="InterPro" id="IPR043519">
    <property type="entry name" value="NT_sf"/>
</dbReference>
<sequence length="185" mass="19882">MPGPPAPGKVRRMVIHVSAYDPAWPGLASRAIDEVRGALAGRIDAVEHIGSTAVPGLAAKPVIDLMAAAPSLDAVADAAGALAAIGFDRHDNGMPGRLFFRREGAPVSYHLHVVTAASWDTRNQRLFRDHLRAHPADRDAYGRLKRELTGADGDTYTRAKTALIQRVVDDARAARGLPLVNVWEE</sequence>
<reference evidence="1 2" key="1">
    <citation type="submission" date="2021-01" db="EMBL/GenBank/DDBJ databases">
        <title>Whole genome shotgun sequence of Asanoa siamensis NBRC 107932.</title>
        <authorList>
            <person name="Komaki H."/>
            <person name="Tamura T."/>
        </authorList>
    </citation>
    <scope>NUCLEOTIDE SEQUENCE [LARGE SCALE GENOMIC DNA]</scope>
    <source>
        <strain evidence="1 2">NBRC 107932</strain>
    </source>
</reference>
<evidence type="ECO:0000313" key="2">
    <source>
        <dbReference type="Proteomes" id="UP000604117"/>
    </source>
</evidence>
<evidence type="ECO:0008006" key="3">
    <source>
        <dbReference type="Google" id="ProtNLM"/>
    </source>
</evidence>
<dbReference type="PANTHER" id="PTHR34822">
    <property type="entry name" value="GRPB DOMAIN PROTEIN (AFU_ORTHOLOGUE AFUA_1G01530)"/>
    <property type="match status" value="1"/>
</dbReference>
<name>A0ABQ4D4X1_9ACTN</name>
<dbReference type="Proteomes" id="UP000604117">
    <property type="component" value="Unassembled WGS sequence"/>
</dbReference>
<organism evidence="1 2">
    <name type="scientific">Asanoa siamensis</name>
    <dbReference type="NCBI Taxonomy" id="926357"/>
    <lineage>
        <taxon>Bacteria</taxon>
        <taxon>Bacillati</taxon>
        <taxon>Actinomycetota</taxon>
        <taxon>Actinomycetes</taxon>
        <taxon>Micromonosporales</taxon>
        <taxon>Micromonosporaceae</taxon>
        <taxon>Asanoa</taxon>
    </lineage>
</organism>
<gene>
    <name evidence="1" type="ORF">Asi02nite_80990</name>
</gene>